<dbReference type="STRING" id="929556.Solca_2678"/>
<dbReference type="Proteomes" id="UP000007590">
    <property type="component" value="Chromosome"/>
</dbReference>
<dbReference type="HOGENOM" id="CLU_785031_0_0_10"/>
<keyword evidence="1" id="KW-0732">Signal</keyword>
<sequence>MKVVKSIIVLSGLMLSNICFAQQPVKYEMTKIAEAVILPTLTPKEAYAKSLKEGRPDENQMFAVFYNRANKIANELSVRTDKQIAATNKAKKTGYKANNDDFAAMSTAEKAQYMRDNPEMQKTTGVSSSMMDLAAKMEDPAFKKKFDAMSDEQKAQLVMSYQQSSISLNQRTHTQKALKTSVEAGTLMGEFTSEYQTKAFTGFLVEKENKMQVLDEKEEKLLAPVLAEKSKLQRLVGANMSAAQSERLKQVTLKEYAIRNTTYEAKLKYHHDKVLELIAAYKRSALPVDNFFARINYGAGLAAAKETAELAQLAGYQQGLLKAIVELQDVSKNITYESALFYEEKLKIEKSYQ</sequence>
<accession>H8KRS4</accession>
<evidence type="ECO:0000256" key="1">
    <source>
        <dbReference type="SAM" id="SignalP"/>
    </source>
</evidence>
<feature type="chain" id="PRO_5003613067" description="Outer membrane protein" evidence="1">
    <location>
        <begin position="22"/>
        <end position="353"/>
    </location>
</feature>
<dbReference type="EMBL" id="CP003349">
    <property type="protein sequence ID" value="AFD07712.1"/>
    <property type="molecule type" value="Genomic_DNA"/>
</dbReference>
<dbReference type="AlphaFoldDB" id="H8KRS4"/>
<organism evidence="2 3">
    <name type="scientific">Solitalea canadensis (strain ATCC 29591 / DSM 3403 / JCM 21819 / LMG 8368 / NBRC 15130 / NCIMB 12057 / USAM 9D)</name>
    <name type="common">Flexibacter canadensis</name>
    <dbReference type="NCBI Taxonomy" id="929556"/>
    <lineage>
        <taxon>Bacteria</taxon>
        <taxon>Pseudomonadati</taxon>
        <taxon>Bacteroidota</taxon>
        <taxon>Sphingobacteriia</taxon>
        <taxon>Sphingobacteriales</taxon>
        <taxon>Sphingobacteriaceae</taxon>
        <taxon>Solitalea</taxon>
    </lineage>
</organism>
<gene>
    <name evidence="2" type="ordered locus">Solca_2678</name>
</gene>
<proteinExistence type="predicted"/>
<keyword evidence="3" id="KW-1185">Reference proteome</keyword>
<reference evidence="2" key="1">
    <citation type="submission" date="2012-02" db="EMBL/GenBank/DDBJ databases">
        <title>The complete genome of Solitalea canadensis DSM 3403.</title>
        <authorList>
            <consortium name="US DOE Joint Genome Institute (JGI-PGF)"/>
            <person name="Lucas S."/>
            <person name="Copeland A."/>
            <person name="Lapidus A."/>
            <person name="Glavina del Rio T."/>
            <person name="Dalin E."/>
            <person name="Tice H."/>
            <person name="Bruce D."/>
            <person name="Goodwin L."/>
            <person name="Pitluck S."/>
            <person name="Peters L."/>
            <person name="Ovchinnikova G."/>
            <person name="Lu M."/>
            <person name="Kyrpides N."/>
            <person name="Mavromatis K."/>
            <person name="Ivanova N."/>
            <person name="Brettin T."/>
            <person name="Detter J.C."/>
            <person name="Han C."/>
            <person name="Larimer F."/>
            <person name="Land M."/>
            <person name="Hauser L."/>
            <person name="Markowitz V."/>
            <person name="Cheng J.-F."/>
            <person name="Hugenholtz P."/>
            <person name="Woyke T."/>
            <person name="Wu D."/>
            <person name="Spring S."/>
            <person name="Schroeder M."/>
            <person name="Kopitz M."/>
            <person name="Brambilla E."/>
            <person name="Klenk H.-P."/>
            <person name="Eisen J.A."/>
        </authorList>
    </citation>
    <scope>NUCLEOTIDE SEQUENCE</scope>
    <source>
        <strain evidence="2">DSM 3403</strain>
    </source>
</reference>
<protein>
    <recommendedName>
        <fullName evidence="4">Outer membrane protein</fullName>
    </recommendedName>
</protein>
<dbReference type="RefSeq" id="WP_014680939.1">
    <property type="nucleotide sequence ID" value="NC_017770.1"/>
</dbReference>
<evidence type="ECO:0000313" key="2">
    <source>
        <dbReference type="EMBL" id="AFD07712.1"/>
    </source>
</evidence>
<evidence type="ECO:0000313" key="3">
    <source>
        <dbReference type="Proteomes" id="UP000007590"/>
    </source>
</evidence>
<dbReference type="KEGG" id="scn:Solca_2678"/>
<evidence type="ECO:0008006" key="4">
    <source>
        <dbReference type="Google" id="ProtNLM"/>
    </source>
</evidence>
<feature type="signal peptide" evidence="1">
    <location>
        <begin position="1"/>
        <end position="21"/>
    </location>
</feature>
<name>H8KRS4_SOLCM</name>